<name>A0A3A8F2T9_9GAMM</name>
<feature type="chain" id="PRO_5017410530" description="Lipoprotein" evidence="1">
    <location>
        <begin position="21"/>
        <end position="157"/>
    </location>
</feature>
<dbReference type="AlphaFoldDB" id="A0A3A8F2T9"/>
<dbReference type="OrthoDB" id="6704491at2"/>
<keyword evidence="3" id="KW-1185">Reference proteome</keyword>
<reference evidence="2 3" key="1">
    <citation type="submission" date="2018-09" db="EMBL/GenBank/DDBJ databases">
        <title>The draft genome of Acinetobacter spp. strains.</title>
        <authorList>
            <person name="Qin J."/>
            <person name="Feng Y."/>
            <person name="Zong Z."/>
        </authorList>
    </citation>
    <scope>NUCLEOTIDE SEQUENCE [LARGE SCALE GENOMIC DNA]</scope>
    <source>
        <strain evidence="2 3">WCHAc060115</strain>
    </source>
</reference>
<dbReference type="EMBL" id="RAXT01000039">
    <property type="protein sequence ID" value="RKG36624.1"/>
    <property type="molecule type" value="Genomic_DNA"/>
</dbReference>
<dbReference type="RefSeq" id="WP_120384850.1">
    <property type="nucleotide sequence ID" value="NZ_RAXT01000039.1"/>
</dbReference>
<organism evidence="2 3">
    <name type="scientific">Acinetobacter rongchengensis</name>
    <dbReference type="NCBI Taxonomy" id="2419601"/>
    <lineage>
        <taxon>Bacteria</taxon>
        <taxon>Pseudomonadati</taxon>
        <taxon>Pseudomonadota</taxon>
        <taxon>Gammaproteobacteria</taxon>
        <taxon>Moraxellales</taxon>
        <taxon>Moraxellaceae</taxon>
        <taxon>Acinetobacter</taxon>
    </lineage>
</organism>
<comment type="caution">
    <text evidence="2">The sequence shown here is derived from an EMBL/GenBank/DDBJ whole genome shotgun (WGS) entry which is preliminary data.</text>
</comment>
<gene>
    <name evidence="2" type="ORF">D7V20_14245</name>
</gene>
<keyword evidence="1" id="KW-0732">Signal</keyword>
<evidence type="ECO:0000313" key="3">
    <source>
        <dbReference type="Proteomes" id="UP000280405"/>
    </source>
</evidence>
<feature type="signal peptide" evidence="1">
    <location>
        <begin position="1"/>
        <end position="20"/>
    </location>
</feature>
<evidence type="ECO:0000313" key="2">
    <source>
        <dbReference type="EMBL" id="RKG36624.1"/>
    </source>
</evidence>
<sequence>MKKLLSITLGALFIAGCASTTPESKTNVRTYGLLICQPNELCPIVTVIKNESLQDAIKIQIALNSIKHKYDIKKVVFSNGVKSHSFNVVGPTDVDFQFGSNRSRNSIIVPNHLIHDLSVNHDISMNIYTDQGVISRYILKDGVKAPIVQELQQAYKK</sequence>
<dbReference type="PROSITE" id="PS51257">
    <property type="entry name" value="PROKAR_LIPOPROTEIN"/>
    <property type="match status" value="1"/>
</dbReference>
<evidence type="ECO:0000256" key="1">
    <source>
        <dbReference type="SAM" id="SignalP"/>
    </source>
</evidence>
<evidence type="ECO:0008006" key="4">
    <source>
        <dbReference type="Google" id="ProtNLM"/>
    </source>
</evidence>
<dbReference type="Proteomes" id="UP000280405">
    <property type="component" value="Unassembled WGS sequence"/>
</dbReference>
<accession>A0A3A8F2T9</accession>
<proteinExistence type="predicted"/>
<protein>
    <recommendedName>
        <fullName evidence="4">Lipoprotein</fullName>
    </recommendedName>
</protein>